<dbReference type="RefSeq" id="WP_045828447.1">
    <property type="nucleotide sequence ID" value="NZ_JZRB01000008.1"/>
</dbReference>
<protein>
    <recommendedName>
        <fullName evidence="1">VapC45 PIN like domain-containing protein</fullName>
    </recommendedName>
</protein>
<dbReference type="Proteomes" id="UP000033651">
    <property type="component" value="Unassembled WGS sequence"/>
</dbReference>
<evidence type="ECO:0000313" key="3">
    <source>
        <dbReference type="Proteomes" id="UP000033651"/>
    </source>
</evidence>
<dbReference type="AlphaFoldDB" id="A0A0F3KZS1"/>
<accession>A0A0F3KZS1</accession>
<evidence type="ECO:0000313" key="2">
    <source>
        <dbReference type="EMBL" id="KJV36472.1"/>
    </source>
</evidence>
<evidence type="ECO:0000259" key="1">
    <source>
        <dbReference type="Pfam" id="PF18478"/>
    </source>
</evidence>
<comment type="caution">
    <text evidence="2">The sequence shown here is derived from an EMBL/GenBank/DDBJ whole genome shotgun (WGS) entry which is preliminary data.</text>
</comment>
<reference evidence="2 3" key="1">
    <citation type="submission" date="2015-03" db="EMBL/GenBank/DDBJ databases">
        <title>Draft genome sequence of Luteibacter yeojuensis strain SU11.</title>
        <authorList>
            <person name="Sulaiman J."/>
            <person name="Priya K."/>
            <person name="Chan K.-G."/>
        </authorList>
    </citation>
    <scope>NUCLEOTIDE SEQUENCE [LARGE SCALE GENOMIC DNA]</scope>
    <source>
        <strain evidence="2 3">SU11</strain>
    </source>
</reference>
<dbReference type="OrthoDB" id="6956264at2"/>
<dbReference type="EMBL" id="JZRB01000008">
    <property type="protein sequence ID" value="KJV36472.1"/>
    <property type="molecule type" value="Genomic_DNA"/>
</dbReference>
<gene>
    <name evidence="2" type="ORF">VI08_04660</name>
</gene>
<dbReference type="InterPro" id="IPR041375">
    <property type="entry name" value="VapC45_PIN-like"/>
</dbReference>
<name>A0A0F3KZS1_9GAMM</name>
<proteinExistence type="predicted"/>
<dbReference type="PATRIC" id="fig|345309.4.peg.4010"/>
<organism evidence="2 3">
    <name type="scientific">Luteibacter yeojuensis</name>
    <dbReference type="NCBI Taxonomy" id="345309"/>
    <lineage>
        <taxon>Bacteria</taxon>
        <taxon>Pseudomonadati</taxon>
        <taxon>Pseudomonadota</taxon>
        <taxon>Gammaproteobacteria</taxon>
        <taxon>Lysobacterales</taxon>
        <taxon>Rhodanobacteraceae</taxon>
        <taxon>Luteibacter</taxon>
    </lineage>
</organism>
<sequence>MKAQVDENISPALARALDCLVEDAGHRVVHVTTMHARGTADTRMLSLAGKLGVDIHVTHDYHHKSQDERDAIVEGNLLVFILSKSWSPHTFFEKASRLIHWWPRILAACVTPRRPGIYIVPWRSESRRFERVG</sequence>
<keyword evidence="3" id="KW-1185">Reference proteome</keyword>
<dbReference type="Pfam" id="PF18478">
    <property type="entry name" value="PIN_10"/>
    <property type="match status" value="1"/>
</dbReference>
<feature type="domain" description="VapC45 PIN like" evidence="1">
    <location>
        <begin position="1"/>
        <end position="84"/>
    </location>
</feature>